<dbReference type="AlphaFoldDB" id="A0A918TBV9"/>
<name>A0A918TBV9_STRCJ</name>
<dbReference type="Proteomes" id="UP000646244">
    <property type="component" value="Unassembled WGS sequence"/>
</dbReference>
<protein>
    <submittedName>
        <fullName evidence="2">Uncharacterized protein</fullName>
    </submittedName>
</protein>
<accession>A0A918TBV9</accession>
<evidence type="ECO:0000313" key="3">
    <source>
        <dbReference type="Proteomes" id="UP000646244"/>
    </source>
</evidence>
<gene>
    <name evidence="2" type="ORF">GCM10010507_06640</name>
</gene>
<sequence length="104" mass="11444">MTEEAEGEIPASTVFAHTLWTKNRRDHFLWTTGILNSRPPQGRSPFDTAPLRPLCPSFSGFPEIPAGARREGSRAFPFTPEWGKPEGKGISRRAIAVHDGSLEG</sequence>
<feature type="region of interest" description="Disordered" evidence="1">
    <location>
        <begin position="62"/>
        <end position="92"/>
    </location>
</feature>
<comment type="caution">
    <text evidence="2">The sequence shown here is derived from an EMBL/GenBank/DDBJ whole genome shotgun (WGS) entry which is preliminary data.</text>
</comment>
<reference evidence="2" key="1">
    <citation type="journal article" date="2014" name="Int. J. Syst. Evol. Microbiol.">
        <title>Complete genome sequence of Corynebacterium casei LMG S-19264T (=DSM 44701T), isolated from a smear-ripened cheese.</title>
        <authorList>
            <consortium name="US DOE Joint Genome Institute (JGI-PGF)"/>
            <person name="Walter F."/>
            <person name="Albersmeier A."/>
            <person name="Kalinowski J."/>
            <person name="Ruckert C."/>
        </authorList>
    </citation>
    <scope>NUCLEOTIDE SEQUENCE</scope>
    <source>
        <strain evidence="2">JCM 4633</strain>
    </source>
</reference>
<evidence type="ECO:0000256" key="1">
    <source>
        <dbReference type="SAM" id="MobiDB-lite"/>
    </source>
</evidence>
<proteinExistence type="predicted"/>
<dbReference type="EMBL" id="BMVB01000002">
    <property type="protein sequence ID" value="GHC36235.1"/>
    <property type="molecule type" value="Genomic_DNA"/>
</dbReference>
<reference evidence="2" key="2">
    <citation type="submission" date="2020-09" db="EMBL/GenBank/DDBJ databases">
        <authorList>
            <person name="Sun Q."/>
            <person name="Ohkuma M."/>
        </authorList>
    </citation>
    <scope>NUCLEOTIDE SEQUENCE</scope>
    <source>
        <strain evidence="2">JCM 4633</strain>
    </source>
</reference>
<organism evidence="2 3">
    <name type="scientific">Streptomyces cinnamoneus</name>
    <name type="common">Streptoverticillium cinnamoneum</name>
    <dbReference type="NCBI Taxonomy" id="53446"/>
    <lineage>
        <taxon>Bacteria</taxon>
        <taxon>Bacillati</taxon>
        <taxon>Actinomycetota</taxon>
        <taxon>Actinomycetes</taxon>
        <taxon>Kitasatosporales</taxon>
        <taxon>Streptomycetaceae</taxon>
        <taxon>Streptomyces</taxon>
        <taxon>Streptomyces cinnamoneus group</taxon>
    </lineage>
</organism>
<evidence type="ECO:0000313" key="2">
    <source>
        <dbReference type="EMBL" id="GHC36235.1"/>
    </source>
</evidence>